<comment type="caution">
    <text evidence="2">The sequence shown here is derived from an EMBL/GenBank/DDBJ whole genome shotgun (WGS) entry which is preliminary data.</text>
</comment>
<feature type="transmembrane region" description="Helical" evidence="1">
    <location>
        <begin position="6"/>
        <end position="25"/>
    </location>
</feature>
<reference evidence="2 3" key="1">
    <citation type="submission" date="2020-07" db="EMBL/GenBank/DDBJ databases">
        <title>Sequencing the genomes of 1000 actinobacteria strains.</title>
        <authorList>
            <person name="Klenk H.-P."/>
        </authorList>
    </citation>
    <scope>NUCLEOTIDE SEQUENCE [LARGE SCALE GENOMIC DNA]</scope>
    <source>
        <strain evidence="2 3">DSM 19970</strain>
    </source>
</reference>
<gene>
    <name evidence="2" type="ORF">BKA03_001534</name>
</gene>
<protein>
    <submittedName>
        <fullName evidence="2">Uncharacterized protein</fullName>
    </submittedName>
</protein>
<evidence type="ECO:0000313" key="2">
    <source>
        <dbReference type="EMBL" id="NYI41415.1"/>
    </source>
</evidence>
<name>A0A7Z0CK71_9MICO</name>
<evidence type="ECO:0000313" key="3">
    <source>
        <dbReference type="Proteomes" id="UP000547973"/>
    </source>
</evidence>
<dbReference type="EMBL" id="JACBZO010000001">
    <property type="protein sequence ID" value="NYI41415.1"/>
    <property type="molecule type" value="Genomic_DNA"/>
</dbReference>
<keyword evidence="3" id="KW-1185">Reference proteome</keyword>
<keyword evidence="1" id="KW-0472">Membrane</keyword>
<accession>A0A7Z0CK71</accession>
<dbReference type="AlphaFoldDB" id="A0A7Z0CK71"/>
<dbReference type="Proteomes" id="UP000547973">
    <property type="component" value="Unassembled WGS sequence"/>
</dbReference>
<sequence>MTGWVEVYLSAVAAGLLVGGFRAVLAMTQGRR</sequence>
<keyword evidence="1" id="KW-1133">Transmembrane helix</keyword>
<keyword evidence="1" id="KW-0812">Transmembrane</keyword>
<organism evidence="2 3">
    <name type="scientific">Demequina lutea</name>
    <dbReference type="NCBI Taxonomy" id="431489"/>
    <lineage>
        <taxon>Bacteria</taxon>
        <taxon>Bacillati</taxon>
        <taxon>Actinomycetota</taxon>
        <taxon>Actinomycetes</taxon>
        <taxon>Micrococcales</taxon>
        <taxon>Demequinaceae</taxon>
        <taxon>Demequina</taxon>
    </lineage>
</organism>
<evidence type="ECO:0000256" key="1">
    <source>
        <dbReference type="SAM" id="Phobius"/>
    </source>
</evidence>
<proteinExistence type="predicted"/>